<feature type="compositionally biased region" description="Basic and acidic residues" evidence="9">
    <location>
        <begin position="396"/>
        <end position="409"/>
    </location>
</feature>
<accession>A0A8H3YF46</accession>
<evidence type="ECO:0000313" key="12">
    <source>
        <dbReference type="EMBL" id="GHJ87310.1"/>
    </source>
</evidence>
<keyword evidence="5 10" id="KW-1133">Transmembrane helix</keyword>
<evidence type="ECO:0000256" key="5">
    <source>
        <dbReference type="ARBA" id="ARBA00022989"/>
    </source>
</evidence>
<dbReference type="GO" id="GO:0032865">
    <property type="term" value="C:ERMES complex"/>
    <property type="evidence" value="ECO:0007669"/>
    <property type="project" value="TreeGrafter"/>
</dbReference>
<keyword evidence="6" id="KW-0445">Lipid transport</keyword>
<dbReference type="PANTHER" id="PTHR13466:SF19">
    <property type="entry name" value="NUCLEUS-VACUOLE JUNCTION PROTEIN 2"/>
    <property type="match status" value="1"/>
</dbReference>
<evidence type="ECO:0000256" key="1">
    <source>
        <dbReference type="ARBA" id="ARBA00004586"/>
    </source>
</evidence>
<feature type="compositionally biased region" description="Polar residues" evidence="9">
    <location>
        <begin position="1092"/>
        <end position="1107"/>
    </location>
</feature>
<feature type="compositionally biased region" description="Basic and acidic residues" evidence="9">
    <location>
        <begin position="1048"/>
        <end position="1059"/>
    </location>
</feature>
<dbReference type="CDD" id="cd21675">
    <property type="entry name" value="SMP_TEX2"/>
    <property type="match status" value="1"/>
</dbReference>
<evidence type="ECO:0000259" key="11">
    <source>
        <dbReference type="PROSITE" id="PS51847"/>
    </source>
</evidence>
<dbReference type="GO" id="GO:0015914">
    <property type="term" value="P:phospholipid transport"/>
    <property type="evidence" value="ECO:0007669"/>
    <property type="project" value="TreeGrafter"/>
</dbReference>
<keyword evidence="7" id="KW-0446">Lipid-binding</keyword>
<gene>
    <name evidence="12" type="ORF">NliqN6_3712</name>
</gene>
<comment type="subcellular location">
    <subcellularLocation>
        <location evidence="1">Endoplasmic reticulum membrane</location>
    </subcellularLocation>
</comment>
<feature type="region of interest" description="Disordered" evidence="9">
    <location>
        <begin position="710"/>
        <end position="748"/>
    </location>
</feature>
<dbReference type="GO" id="GO:0005789">
    <property type="term" value="C:endoplasmic reticulum membrane"/>
    <property type="evidence" value="ECO:0007669"/>
    <property type="project" value="UniProtKB-SubCell"/>
</dbReference>
<feature type="region of interest" description="Disordered" evidence="9">
    <location>
        <begin position="963"/>
        <end position="1194"/>
    </location>
</feature>
<proteinExistence type="predicted"/>
<evidence type="ECO:0000256" key="6">
    <source>
        <dbReference type="ARBA" id="ARBA00023055"/>
    </source>
</evidence>
<feature type="compositionally biased region" description="Low complexity" evidence="9">
    <location>
        <begin position="292"/>
        <end position="307"/>
    </location>
</feature>
<feature type="region of interest" description="Disordered" evidence="9">
    <location>
        <begin position="271"/>
        <end position="409"/>
    </location>
</feature>
<evidence type="ECO:0000256" key="7">
    <source>
        <dbReference type="ARBA" id="ARBA00023121"/>
    </source>
</evidence>
<dbReference type="OrthoDB" id="26740at2759"/>
<dbReference type="InterPro" id="IPR031468">
    <property type="entry name" value="SMP_LBD"/>
</dbReference>
<keyword evidence="2" id="KW-0813">Transport</keyword>
<dbReference type="Proteomes" id="UP000620104">
    <property type="component" value="Unassembled WGS sequence"/>
</dbReference>
<feature type="region of interest" description="Disordered" evidence="9">
    <location>
        <begin position="52"/>
        <end position="93"/>
    </location>
</feature>
<sequence>MSVKSYLYTFLLGGVLVPSAVIVFTLYYIYTFCSVPYTPAESVRKISSLLGNNDPSTSSTSETNDTKSNVSATAVEKSPKKRDSFPAPKRHGRPLQGWMNVRRDFYGRDTTEKHVENPSTIATDGSGGSSVASTTMSTAAARYSSLIKDSYLSFARGSSAAAQDAASSAEPLSGANSGGKVAAAGTTSSGMQEKVFAILKGKVLFFYSDETKSDCLGALDVEAFSVGISRGDEDEEREADVQGAPSKPVMREGELFSKRNAIILRSVPRLGDADAESSTKRRKRAKSDALKRSSSVKSVRSTTTAVSGMAPSLGTEPKVPPITRKSTEPCATDLKHMSEPDRVMTDGNSQLPSAIPSLTKDMDDGGRGVTLPEQDEMADASQARGKTMLEIENEEKEQRRREKQERDKRRSRIEGRPWYLFLRNNVKMEEWYLSLLSVSAPSVPSASALENLDARTKKALERLTARPGVDEIFPKDNMEKLIAKLNTDPDQGNVRWLNGLIGRLFLGICNTVALEAFIIERVMKKINKTKLPGWIEYIRIDEVDVGDVPPTFSQPMLKELNEDGTYAADVHFNYEGEFRLKVSAAGSFSIRGTNFGRATAQLNVRILSIQGNLRIKINKPPSNRLWWCFSEPPQIVMHVEPILASRKMQLSALTRVIEKQIRDGIAEACVSPYCDDLPFFDTSNLKPRGGIFDEFGKKRGQNTVPISAEMGAEGLEPKPTGADKVSLSSESPSRRRSTSLSVAQPTMAAESLTISTETVNRHGRSDSDTYFAASLERSPMDPASTSTLAKSLQDGTKKWFAGRISGESTLASSPIALSSHSEAIPNLSKRSLADTGDPSPQSIRETSQTRLQSKESESDASHAVSFVQRFQPAEQTLERKAVSGLAPSSTLFANSSRLKSTAVDFPSDQPSAAENVAATDVPAGSLMDTIRTRAKDKQALQTSVNQAKDAMRKWGTNWAAKRNLPMGVSPKSNEAPANAQPVPSTPERSATPVISPPSYRKPETRGVEIPKTGLSLQERLANVTQLATSPDRKPRHSAESDNSSLDAHIARSLKDDNKIKVRQSHSPLVGASSEVPHSEEAISASEDLQRPSGEQPSVTLANATQSAKMDIPPPKLPPRVYAERNSQRGSDVPASRETAIGPSSTPETPRVAPPPLPPRLATETHLPSEKTAPTSKELLPAHAESALPSPSLPRAEEVLKSVMIASQTPEDISRPAA</sequence>
<evidence type="ECO:0000256" key="4">
    <source>
        <dbReference type="ARBA" id="ARBA00022824"/>
    </source>
</evidence>
<dbReference type="EMBL" id="BLZA01000021">
    <property type="protein sequence ID" value="GHJ87310.1"/>
    <property type="molecule type" value="Genomic_DNA"/>
</dbReference>
<feature type="compositionally biased region" description="Basic and acidic residues" evidence="9">
    <location>
        <begin position="333"/>
        <end position="344"/>
    </location>
</feature>
<evidence type="ECO:0000256" key="8">
    <source>
        <dbReference type="ARBA" id="ARBA00023136"/>
    </source>
</evidence>
<dbReference type="GO" id="GO:1990456">
    <property type="term" value="P:mitochondrion-endoplasmic reticulum membrane tethering"/>
    <property type="evidence" value="ECO:0007669"/>
    <property type="project" value="TreeGrafter"/>
</dbReference>
<feature type="transmembrane region" description="Helical" evidence="10">
    <location>
        <begin position="7"/>
        <end position="30"/>
    </location>
</feature>
<feature type="compositionally biased region" description="Polar residues" evidence="9">
    <location>
        <begin position="52"/>
        <end position="72"/>
    </location>
</feature>
<feature type="compositionally biased region" description="Polar residues" evidence="9">
    <location>
        <begin position="838"/>
        <end position="851"/>
    </location>
</feature>
<dbReference type="AlphaFoldDB" id="A0A8H3YF46"/>
<organism evidence="12 13">
    <name type="scientific">Naganishia liquefaciens</name>
    <dbReference type="NCBI Taxonomy" id="104408"/>
    <lineage>
        <taxon>Eukaryota</taxon>
        <taxon>Fungi</taxon>
        <taxon>Dikarya</taxon>
        <taxon>Basidiomycota</taxon>
        <taxon>Agaricomycotina</taxon>
        <taxon>Tremellomycetes</taxon>
        <taxon>Filobasidiales</taxon>
        <taxon>Filobasidiaceae</taxon>
        <taxon>Naganishia</taxon>
    </lineage>
</organism>
<evidence type="ECO:0000256" key="2">
    <source>
        <dbReference type="ARBA" id="ARBA00022448"/>
    </source>
</evidence>
<feature type="region of interest" description="Disordered" evidence="9">
    <location>
        <begin position="829"/>
        <end position="863"/>
    </location>
</feature>
<evidence type="ECO:0000256" key="10">
    <source>
        <dbReference type="SAM" id="Phobius"/>
    </source>
</evidence>
<comment type="caution">
    <text evidence="12">The sequence shown here is derived from an EMBL/GenBank/DDBJ whole genome shotgun (WGS) entry which is preliminary data.</text>
</comment>
<keyword evidence="13" id="KW-1185">Reference proteome</keyword>
<evidence type="ECO:0000256" key="9">
    <source>
        <dbReference type="SAM" id="MobiDB-lite"/>
    </source>
</evidence>
<feature type="compositionally biased region" description="Basic and acidic residues" evidence="9">
    <location>
        <begin position="1030"/>
        <end position="1039"/>
    </location>
</feature>
<name>A0A8H3YF46_9TREE</name>
<dbReference type="PANTHER" id="PTHR13466">
    <property type="entry name" value="TEX2 PROTEIN-RELATED"/>
    <property type="match status" value="1"/>
</dbReference>
<feature type="domain" description="SMP-LTD" evidence="11">
    <location>
        <begin position="490"/>
        <end position="680"/>
    </location>
</feature>
<dbReference type="PROSITE" id="PS51847">
    <property type="entry name" value="SMP"/>
    <property type="match status" value="1"/>
</dbReference>
<evidence type="ECO:0000256" key="3">
    <source>
        <dbReference type="ARBA" id="ARBA00022692"/>
    </source>
</evidence>
<dbReference type="GO" id="GO:0008289">
    <property type="term" value="F:lipid binding"/>
    <property type="evidence" value="ECO:0007669"/>
    <property type="project" value="UniProtKB-KW"/>
</dbReference>
<protein>
    <recommendedName>
        <fullName evidence="11">SMP-LTD domain-containing protein</fullName>
    </recommendedName>
</protein>
<evidence type="ECO:0000313" key="13">
    <source>
        <dbReference type="Proteomes" id="UP000620104"/>
    </source>
</evidence>
<keyword evidence="4" id="KW-0256">Endoplasmic reticulum</keyword>
<keyword evidence="3 10" id="KW-0812">Transmembrane</keyword>
<keyword evidence="8 10" id="KW-0472">Membrane</keyword>
<reference evidence="12" key="1">
    <citation type="submission" date="2020-07" db="EMBL/GenBank/DDBJ databases">
        <title>Draft Genome Sequence of a Deep-Sea Yeast, Naganishia (Cryptococcus) liquefaciens strain N6.</title>
        <authorList>
            <person name="Han Y.W."/>
            <person name="Kajitani R."/>
            <person name="Morimoto H."/>
            <person name="Parhat M."/>
            <person name="Tsubouchi H."/>
            <person name="Bakenova O."/>
            <person name="Ogata M."/>
            <person name="Argunhan B."/>
            <person name="Aoki R."/>
            <person name="Kajiwara S."/>
            <person name="Itoh T."/>
            <person name="Iwasaki H."/>
        </authorList>
    </citation>
    <scope>NUCLEOTIDE SEQUENCE</scope>
    <source>
        <strain evidence="12">N6</strain>
    </source>
</reference>